<sequence>MDNDRTAFLNGCTVSQLKEFLQVLSLKTSGSKAELINRLAAVDTNNWISTMQAGASSNTFPPIMSEDNVEENTSTNRSRETDLMRREIELLRRENSLLERKNQLLQRSVDVVTPATSIQVNTSTVGIRSIADLLPDFTGESKAQAWFHSKPCHLQLSLNQIFLSMDRMFNLRLNKLKLRKDFEKRMWQTNETFTDYFHGKVILANQVPISEDELIDYVIDGVPDSRLRDQARMQRFETQEDILESFSKLSLSSEPRANDRRRDDKRDTSKPNASSTRHEIVRCYNCGATGHLSSACRRPASREKGSCFRCGSTQHRVPDCPKEAPKPAPKISPTADKSTNVVETNSVTAPYTVTLVYIFADEFDYMYLS</sequence>
<dbReference type="SMART" id="SM00343">
    <property type="entry name" value="ZnF_C2HC"/>
    <property type="match status" value="2"/>
</dbReference>
<feature type="domain" description="SAP" evidence="5">
    <location>
        <begin position="9"/>
        <end position="43"/>
    </location>
</feature>
<dbReference type="GO" id="GO:0003676">
    <property type="term" value="F:nucleic acid binding"/>
    <property type="evidence" value="ECO:0007669"/>
    <property type="project" value="InterPro"/>
</dbReference>
<dbReference type="InterPro" id="IPR036361">
    <property type="entry name" value="SAP_dom_sf"/>
</dbReference>
<evidence type="ECO:0000259" key="4">
    <source>
        <dbReference type="PROSITE" id="PS50158"/>
    </source>
</evidence>
<evidence type="ECO:0000313" key="7">
    <source>
        <dbReference type="Proteomes" id="UP001258017"/>
    </source>
</evidence>
<dbReference type="Pfam" id="PF02037">
    <property type="entry name" value="SAP"/>
    <property type="match status" value="1"/>
</dbReference>
<dbReference type="PANTHER" id="PTHR23002">
    <property type="entry name" value="ZINC FINGER CCHC DOMAIN CONTAINING PROTEIN"/>
    <property type="match status" value="1"/>
</dbReference>
<dbReference type="InterPro" id="IPR036875">
    <property type="entry name" value="Znf_CCHC_sf"/>
</dbReference>
<evidence type="ECO:0000313" key="6">
    <source>
        <dbReference type="EMBL" id="KAK2578533.1"/>
    </source>
</evidence>
<feature type="region of interest" description="Disordered" evidence="3">
    <location>
        <begin position="247"/>
        <end position="274"/>
    </location>
</feature>
<keyword evidence="2" id="KW-0175">Coiled coil</keyword>
<name>A0AAD9RF50_9HYME</name>
<dbReference type="PROSITE" id="PS50800">
    <property type="entry name" value="SAP"/>
    <property type="match status" value="1"/>
</dbReference>
<evidence type="ECO:0000259" key="5">
    <source>
        <dbReference type="PROSITE" id="PS50800"/>
    </source>
</evidence>
<dbReference type="SMART" id="SM00513">
    <property type="entry name" value="SAP"/>
    <property type="match status" value="1"/>
</dbReference>
<gene>
    <name evidence="6" type="ORF">KPH14_012022</name>
</gene>
<dbReference type="InterPro" id="IPR003034">
    <property type="entry name" value="SAP_dom"/>
</dbReference>
<dbReference type="SUPFAM" id="SSF68906">
    <property type="entry name" value="SAP domain"/>
    <property type="match status" value="1"/>
</dbReference>
<dbReference type="InterPro" id="IPR001878">
    <property type="entry name" value="Znf_CCHC"/>
</dbReference>
<proteinExistence type="predicted"/>
<evidence type="ECO:0000256" key="1">
    <source>
        <dbReference type="PROSITE-ProRule" id="PRU00047"/>
    </source>
</evidence>
<dbReference type="GO" id="GO:0008270">
    <property type="term" value="F:zinc ion binding"/>
    <property type="evidence" value="ECO:0007669"/>
    <property type="project" value="UniProtKB-KW"/>
</dbReference>
<dbReference type="Gene3D" id="4.10.60.10">
    <property type="entry name" value="Zinc finger, CCHC-type"/>
    <property type="match status" value="1"/>
</dbReference>
<feature type="coiled-coil region" evidence="2">
    <location>
        <begin position="81"/>
        <end position="108"/>
    </location>
</feature>
<protein>
    <recommendedName>
        <fullName evidence="8">Gag protein</fullName>
    </recommendedName>
</protein>
<dbReference type="Proteomes" id="UP001258017">
    <property type="component" value="Unassembled WGS sequence"/>
</dbReference>
<dbReference type="SUPFAM" id="SSF57756">
    <property type="entry name" value="Retrovirus zinc finger-like domains"/>
    <property type="match status" value="1"/>
</dbReference>
<feature type="compositionally biased region" description="Basic and acidic residues" evidence="3">
    <location>
        <begin position="256"/>
        <end position="269"/>
    </location>
</feature>
<comment type="caution">
    <text evidence="6">The sequence shown here is derived from an EMBL/GenBank/DDBJ whole genome shotgun (WGS) entry which is preliminary data.</text>
</comment>
<dbReference type="PROSITE" id="PS50158">
    <property type="entry name" value="ZF_CCHC"/>
    <property type="match status" value="2"/>
</dbReference>
<keyword evidence="7" id="KW-1185">Reference proteome</keyword>
<organism evidence="6 7">
    <name type="scientific">Odynerus spinipes</name>
    <dbReference type="NCBI Taxonomy" id="1348599"/>
    <lineage>
        <taxon>Eukaryota</taxon>
        <taxon>Metazoa</taxon>
        <taxon>Ecdysozoa</taxon>
        <taxon>Arthropoda</taxon>
        <taxon>Hexapoda</taxon>
        <taxon>Insecta</taxon>
        <taxon>Pterygota</taxon>
        <taxon>Neoptera</taxon>
        <taxon>Endopterygota</taxon>
        <taxon>Hymenoptera</taxon>
        <taxon>Apocrita</taxon>
        <taxon>Aculeata</taxon>
        <taxon>Vespoidea</taxon>
        <taxon>Vespidae</taxon>
        <taxon>Eumeninae</taxon>
        <taxon>Odynerus</taxon>
    </lineage>
</organism>
<dbReference type="AlphaFoldDB" id="A0AAD9RF50"/>
<dbReference type="EMBL" id="JAIFRP010000244">
    <property type="protein sequence ID" value="KAK2578533.1"/>
    <property type="molecule type" value="Genomic_DNA"/>
</dbReference>
<dbReference type="Pfam" id="PF00098">
    <property type="entry name" value="zf-CCHC"/>
    <property type="match status" value="1"/>
</dbReference>
<evidence type="ECO:0000256" key="3">
    <source>
        <dbReference type="SAM" id="MobiDB-lite"/>
    </source>
</evidence>
<evidence type="ECO:0008006" key="8">
    <source>
        <dbReference type="Google" id="ProtNLM"/>
    </source>
</evidence>
<feature type="domain" description="CCHC-type" evidence="4">
    <location>
        <begin position="307"/>
        <end position="322"/>
    </location>
</feature>
<dbReference type="Gene3D" id="1.10.720.30">
    <property type="entry name" value="SAP domain"/>
    <property type="match status" value="1"/>
</dbReference>
<dbReference type="InterPro" id="IPR051714">
    <property type="entry name" value="Znf_CCHC_NABP"/>
</dbReference>
<accession>A0AAD9RF50</accession>
<keyword evidence="1" id="KW-0862">Zinc</keyword>
<feature type="domain" description="CCHC-type" evidence="4">
    <location>
        <begin position="282"/>
        <end position="298"/>
    </location>
</feature>
<keyword evidence="1" id="KW-0863">Zinc-finger</keyword>
<reference evidence="6" key="1">
    <citation type="submission" date="2021-08" db="EMBL/GenBank/DDBJ databases">
        <authorList>
            <person name="Misof B."/>
            <person name="Oliver O."/>
            <person name="Podsiadlowski L."/>
            <person name="Donath A."/>
            <person name="Peters R."/>
            <person name="Mayer C."/>
            <person name="Rust J."/>
            <person name="Gunkel S."/>
            <person name="Lesny P."/>
            <person name="Martin S."/>
            <person name="Oeyen J.P."/>
            <person name="Petersen M."/>
            <person name="Panagiotis P."/>
            <person name="Wilbrandt J."/>
            <person name="Tanja T."/>
        </authorList>
    </citation>
    <scope>NUCLEOTIDE SEQUENCE</scope>
    <source>
        <strain evidence="6">GBR_01_08_01A</strain>
        <tissue evidence="6">Thorax + abdomen</tissue>
    </source>
</reference>
<feature type="region of interest" description="Disordered" evidence="3">
    <location>
        <begin position="58"/>
        <end position="81"/>
    </location>
</feature>
<evidence type="ECO:0000256" key="2">
    <source>
        <dbReference type="SAM" id="Coils"/>
    </source>
</evidence>
<reference evidence="6" key="2">
    <citation type="journal article" date="2023" name="Commun. Biol.">
        <title>Intrasexual cuticular hydrocarbon dimorphism in a wasp sheds light on hydrocarbon biosynthesis genes in Hymenoptera.</title>
        <authorList>
            <person name="Moris V.C."/>
            <person name="Podsiadlowski L."/>
            <person name="Martin S."/>
            <person name="Oeyen J.P."/>
            <person name="Donath A."/>
            <person name="Petersen M."/>
            <person name="Wilbrandt J."/>
            <person name="Misof B."/>
            <person name="Liedtke D."/>
            <person name="Thamm M."/>
            <person name="Scheiner R."/>
            <person name="Schmitt T."/>
            <person name="Niehuis O."/>
        </authorList>
    </citation>
    <scope>NUCLEOTIDE SEQUENCE</scope>
    <source>
        <strain evidence="6">GBR_01_08_01A</strain>
    </source>
</reference>
<keyword evidence="1" id="KW-0479">Metal-binding</keyword>